<feature type="region of interest" description="Disordered" evidence="1">
    <location>
        <begin position="144"/>
        <end position="166"/>
    </location>
</feature>
<evidence type="ECO:0000256" key="2">
    <source>
        <dbReference type="SAM" id="SignalP"/>
    </source>
</evidence>
<dbReference type="PROSITE" id="PS51257">
    <property type="entry name" value="PROKAR_LIPOPROTEIN"/>
    <property type="match status" value="1"/>
</dbReference>
<sequence length="747" mass="81847">MSISKYLLAASPLALLGHSALAAGCDVSASTGDARLSAASTQDGLMLEWTGSGNQKLRLALAGVGAEGDRPVIRSLDLWQDGWQTVIRNAEPTFSVKTGLRRMSNQQMQPLRELGVPIDQAVLDKYRWEPFWDAPLDMHKPGERSRFGGNPPPAAGVPGTDQTGLPRDKAEVAEATARFVPMACVARREGSRITVDLAGVKMGAFEGKLRFTIYAGSHLIRQEILATTSRKWLAYKFTAGLRMAKEPDAAVAWRDNGGNWQADRFASAADTTEVPLVARNRVAAYQQGYGALAFFPEPHKFFWAREVAINMGYQWIAKGDGQIGFGIRQNDTEDDSEDPANWALYNARPGTVQRMPMFLLPTLGNGRDAVANALRFTRDDTYKPLPGYKVLNHHYHTDLAERVLAHGTPDVRIPDLVAMKATGINIVSLVDSVMFTAPGAGGPPRRAQADPVDLINAAFAGAAAQSDDGFLVWPNQEVFGSPLGGHTDLLFAHKVLWRKPSDPAPKAGVTDKVYQIASATDLTDMAKAEGIMFTMPHPRTKGSTGFPDAMKDRDYFLDPQFAGVGLRWGMGLDGSEERLCEFRCWPLMDDMSNWMSAKKLPLKRSISISEVRHMGPGDDVYGSQPVTYIKMDRLPKFGDFSTIITALKADSSFWTTGEVLLRDVRLARDGKVIRIAADVEWTFPLEFVEVVYGDGQKTYTKRINADDQVAESKFTFTTDIPAKGVKWVRVGAWDIASNGAVGQPVAF</sequence>
<comment type="caution">
    <text evidence="3">The sequence shown here is derived from an EMBL/GenBank/DDBJ whole genome shotgun (WGS) entry which is preliminary data.</text>
</comment>
<dbReference type="AlphaFoldDB" id="A0A7W6CCD9"/>
<keyword evidence="4" id="KW-1185">Reference proteome</keyword>
<organism evidence="3 4">
    <name type="scientific">Novosphingobium sediminicola</name>
    <dbReference type="NCBI Taxonomy" id="563162"/>
    <lineage>
        <taxon>Bacteria</taxon>
        <taxon>Pseudomonadati</taxon>
        <taxon>Pseudomonadota</taxon>
        <taxon>Alphaproteobacteria</taxon>
        <taxon>Sphingomonadales</taxon>
        <taxon>Sphingomonadaceae</taxon>
        <taxon>Novosphingobium</taxon>
    </lineage>
</organism>
<protein>
    <submittedName>
        <fullName evidence="3">Uncharacterized protein</fullName>
    </submittedName>
</protein>
<gene>
    <name evidence="3" type="ORF">GGR38_000883</name>
</gene>
<accession>A0A7W6CCD9</accession>
<evidence type="ECO:0000313" key="4">
    <source>
        <dbReference type="Proteomes" id="UP000548867"/>
    </source>
</evidence>
<reference evidence="3 4" key="1">
    <citation type="submission" date="2020-08" db="EMBL/GenBank/DDBJ databases">
        <title>Genomic Encyclopedia of Type Strains, Phase IV (KMG-IV): sequencing the most valuable type-strain genomes for metagenomic binning, comparative biology and taxonomic classification.</title>
        <authorList>
            <person name="Goeker M."/>
        </authorList>
    </citation>
    <scope>NUCLEOTIDE SEQUENCE [LARGE SCALE GENOMIC DNA]</scope>
    <source>
        <strain evidence="3 4">DSM 27057</strain>
    </source>
</reference>
<evidence type="ECO:0000256" key="1">
    <source>
        <dbReference type="SAM" id="MobiDB-lite"/>
    </source>
</evidence>
<dbReference type="Proteomes" id="UP000548867">
    <property type="component" value="Unassembled WGS sequence"/>
</dbReference>
<dbReference type="RefSeq" id="WP_183623090.1">
    <property type="nucleotide sequence ID" value="NZ_JACIDX010000003.1"/>
</dbReference>
<dbReference type="EMBL" id="JACIDX010000003">
    <property type="protein sequence ID" value="MBB3953956.1"/>
    <property type="molecule type" value="Genomic_DNA"/>
</dbReference>
<proteinExistence type="predicted"/>
<keyword evidence="2" id="KW-0732">Signal</keyword>
<feature type="signal peptide" evidence="2">
    <location>
        <begin position="1"/>
        <end position="22"/>
    </location>
</feature>
<feature type="chain" id="PRO_5030927518" evidence="2">
    <location>
        <begin position="23"/>
        <end position="747"/>
    </location>
</feature>
<evidence type="ECO:0000313" key="3">
    <source>
        <dbReference type="EMBL" id="MBB3953956.1"/>
    </source>
</evidence>
<name>A0A7W6CCD9_9SPHN</name>